<dbReference type="Gene3D" id="3.40.50.150">
    <property type="entry name" value="Vaccinia Virus protein VP39"/>
    <property type="match status" value="1"/>
</dbReference>
<dbReference type="SUPFAM" id="SSF53335">
    <property type="entry name" value="S-adenosyl-L-methionine-dependent methyltransferases"/>
    <property type="match status" value="1"/>
</dbReference>
<dbReference type="Pfam" id="PF08241">
    <property type="entry name" value="Methyltransf_11"/>
    <property type="match status" value="1"/>
</dbReference>
<keyword evidence="3" id="KW-1185">Reference proteome</keyword>
<organism evidence="2 3">
    <name type="scientific">Empedobacter brevis NBRC 14943 = ATCC 43319</name>
    <dbReference type="NCBI Taxonomy" id="1218108"/>
    <lineage>
        <taxon>Bacteria</taxon>
        <taxon>Pseudomonadati</taxon>
        <taxon>Bacteroidota</taxon>
        <taxon>Flavobacteriia</taxon>
        <taxon>Flavobacteriales</taxon>
        <taxon>Weeksellaceae</taxon>
        <taxon>Empedobacter</taxon>
    </lineage>
</organism>
<evidence type="ECO:0000259" key="1">
    <source>
        <dbReference type="Pfam" id="PF08241"/>
    </source>
</evidence>
<keyword evidence="2" id="KW-0808">Transferase</keyword>
<dbReference type="GO" id="GO:0008757">
    <property type="term" value="F:S-adenosylmethionine-dependent methyltransferase activity"/>
    <property type="evidence" value="ECO:0007669"/>
    <property type="project" value="InterPro"/>
</dbReference>
<dbReference type="AlphaFoldDB" id="A0A511NHF3"/>
<dbReference type="OrthoDB" id="43862at2"/>
<evidence type="ECO:0000313" key="2">
    <source>
        <dbReference type="EMBL" id="GEM51928.1"/>
    </source>
</evidence>
<dbReference type="Proteomes" id="UP000321245">
    <property type="component" value="Unassembled WGS sequence"/>
</dbReference>
<dbReference type="GO" id="GO:0032259">
    <property type="term" value="P:methylation"/>
    <property type="evidence" value="ECO:0007669"/>
    <property type="project" value="UniProtKB-KW"/>
</dbReference>
<dbReference type="EMBL" id="BJXC01000010">
    <property type="protein sequence ID" value="GEM51928.1"/>
    <property type="molecule type" value="Genomic_DNA"/>
</dbReference>
<dbReference type="RefSeq" id="WP_019976528.1">
    <property type="nucleotide sequence ID" value="NZ_BJXC01000010.1"/>
</dbReference>
<gene>
    <name evidence="2" type="ORF">EB1_17180</name>
</gene>
<reference evidence="2 3" key="1">
    <citation type="submission" date="2019-07" db="EMBL/GenBank/DDBJ databases">
        <title>Whole genome shotgun sequence of Empedobacter brevis NBRC 14943.</title>
        <authorList>
            <person name="Hosoyama A."/>
            <person name="Uohara A."/>
            <person name="Ohji S."/>
            <person name="Ichikawa N."/>
        </authorList>
    </citation>
    <scope>NUCLEOTIDE SEQUENCE [LARGE SCALE GENOMIC DNA]</scope>
    <source>
        <strain evidence="2 3">NBRC 14943</strain>
    </source>
</reference>
<dbReference type="InterPro" id="IPR029063">
    <property type="entry name" value="SAM-dependent_MTases_sf"/>
</dbReference>
<protein>
    <submittedName>
        <fullName evidence="2">SAM-dependent methyltransferase</fullName>
    </submittedName>
</protein>
<comment type="caution">
    <text evidence="2">The sequence shown here is derived from an EMBL/GenBank/DDBJ whole genome shotgun (WGS) entry which is preliminary data.</text>
</comment>
<sequence length="257" mass="29611">MSKHSIEKMSGHWVLAKVGKKVLRPGGKQMTDKMIQLLDINSADQIVEFAPGLGYTANITLQKNPASYIGIDLEEKIVKDLNEKFNHKKVLFKLGHAAHTELEDNSQTKVYGEAMLTMHADHRKKEIIREAHRILKKEGLYAIHELALRPDHIPDQIKKNIQKELAETMKVNARPLTVEEWKNLLKEKGFSLIAVEIAQMHLLEPFRIIDDEGIRGFVHIIKNIATQPEIRERIIRMKEVFKKYEKYLCAIVLIAKK</sequence>
<feature type="domain" description="Methyltransferase type 11" evidence="1">
    <location>
        <begin position="48"/>
        <end position="143"/>
    </location>
</feature>
<accession>A0A511NHF3</accession>
<dbReference type="GeneID" id="84651117"/>
<dbReference type="STRING" id="1218108.GCA_000382425_03056"/>
<dbReference type="InterPro" id="IPR013216">
    <property type="entry name" value="Methyltransf_11"/>
</dbReference>
<proteinExistence type="predicted"/>
<name>A0A511NHF3_9FLAO</name>
<evidence type="ECO:0000313" key="3">
    <source>
        <dbReference type="Proteomes" id="UP000321245"/>
    </source>
</evidence>
<keyword evidence="2" id="KW-0489">Methyltransferase</keyword>